<evidence type="ECO:0000313" key="3">
    <source>
        <dbReference type="Proteomes" id="UP000241421"/>
    </source>
</evidence>
<feature type="transmembrane region" description="Helical" evidence="1">
    <location>
        <begin position="12"/>
        <end position="29"/>
    </location>
</feature>
<keyword evidence="1" id="KW-0812">Transmembrane</keyword>
<accession>A0A2U2HNE5</accession>
<dbReference type="Proteomes" id="UP000241421">
    <property type="component" value="Unassembled WGS sequence"/>
</dbReference>
<feature type="transmembrane region" description="Helical" evidence="1">
    <location>
        <begin position="199"/>
        <end position="217"/>
    </location>
</feature>
<feature type="transmembrane region" description="Helical" evidence="1">
    <location>
        <begin position="281"/>
        <end position="302"/>
    </location>
</feature>
<dbReference type="OrthoDB" id="7877092at2"/>
<keyword evidence="1" id="KW-1133">Transmembrane helix</keyword>
<feature type="transmembrane region" description="Helical" evidence="1">
    <location>
        <begin position="159"/>
        <end position="179"/>
    </location>
</feature>
<feature type="transmembrane region" description="Helical" evidence="1">
    <location>
        <begin position="135"/>
        <end position="152"/>
    </location>
</feature>
<dbReference type="EMBL" id="PXWF02000121">
    <property type="protein sequence ID" value="PWF49038.1"/>
    <property type="molecule type" value="Genomic_DNA"/>
</dbReference>
<dbReference type="Pfam" id="PF14102">
    <property type="entry name" value="Caps_synth_CapC"/>
    <property type="match status" value="2"/>
</dbReference>
<evidence type="ECO:0000313" key="2">
    <source>
        <dbReference type="EMBL" id="PWF49038.1"/>
    </source>
</evidence>
<proteinExistence type="predicted"/>
<name>A0A2U2HNE5_9BURK</name>
<feature type="transmembrane region" description="Helical" evidence="1">
    <location>
        <begin position="97"/>
        <end position="115"/>
    </location>
</feature>
<dbReference type="GO" id="GO:0016020">
    <property type="term" value="C:membrane"/>
    <property type="evidence" value="ECO:0007669"/>
    <property type="project" value="InterPro"/>
</dbReference>
<keyword evidence="3" id="KW-1185">Reference proteome</keyword>
<feature type="transmembrane region" description="Helical" evidence="1">
    <location>
        <begin position="248"/>
        <end position="269"/>
    </location>
</feature>
<evidence type="ECO:0000256" key="1">
    <source>
        <dbReference type="SAM" id="Phobius"/>
    </source>
</evidence>
<organism evidence="2 3">
    <name type="scientific">Massilia glaciei</name>
    <dbReference type="NCBI Taxonomy" id="1524097"/>
    <lineage>
        <taxon>Bacteria</taxon>
        <taxon>Pseudomonadati</taxon>
        <taxon>Pseudomonadota</taxon>
        <taxon>Betaproteobacteria</taxon>
        <taxon>Burkholderiales</taxon>
        <taxon>Oxalobacteraceae</taxon>
        <taxon>Telluria group</taxon>
        <taxon>Massilia</taxon>
    </lineage>
</organism>
<feature type="transmembrane region" description="Helical" evidence="1">
    <location>
        <begin position="338"/>
        <end position="360"/>
    </location>
</feature>
<comment type="caution">
    <text evidence="2">The sequence shown here is derived from an EMBL/GenBank/DDBJ whole genome shotgun (WGS) entry which is preliminary data.</text>
</comment>
<sequence length="1046" mass="112812">MDWFPLPIFPEGALSASVIVTIWVGITIVSLSNLRLGWVLSGLVIPGYVVPLLMVKPVAAAVVLAEGVLTYSIVWFYSEYLSRFTGLSGFFGRDRFFALVLVSVAVRIVADGWLLPEAGDWLLHNYDYPFDYRSNLHSFGLIIVALIANNFWKTGLVRGAWPMAVQIGLTWLIVRYVLIEFTNFNMASLAFMYEESASSFAATPKAYIILLVTAFIASRLSLFYGWDFNGILIPSLLALEWFEPYKIVTTFVEAIVILCIAELVLRTPIFRNITMEGARKLLLFFNISFAYKYMLSWALIVLMPDTKITDWFGFGYLLATLIALKIHDKGIFARMTRATLQTSLTGVAVATVIGFVLVLVPDPAWHVPQAGRSSALAPIPREPRDIGVVLRDQKTGFYAASVGQPMTVPLQSELEAFAAGVRHLASYRRSRDAAALELARRALAVANYDVVRLAQGHLMLRERQPAHHWGSYVLRLDGDSSLLVEVPAPVDEAGAFEAGAALFEQFGARAFASAGAARRANRDGSSDVLLRAQTVFQTFHREMALRDVLQVRSGPAPGSILHVSADVPEGIRVGTLERSIGALKVEFSPSPGSNMQRQTMAGNFTELWLSRADSERIQLAGRAPAASPREGLRESVGALLRRTVTPETVAATASNAYRAPTPQALLRMEREVLAPLFGLALATRDGSHASGADAAFAAAAASGASLGLSLRWLEGPDGGYFLIGDKAAGRGWIVIRMGAAQDLLFEVPRPIAESGTLETAIAAFDDLRARALIIAGAAADANRDGSADVLANNTKTLFSLAHQAALRALGERPAAAVLVRAFGIGPGQPAPREDAVLSFDTTVSDRSQLSGAALQLLGGLERSGLRIRLGGGGADTAGYDAGGGPQAWYMSQTRDKRFAVLWVSPLARRRLGETMAGTWQDQFSALGLAWAQGDAVAELARRRMGEGALPDALRASAERYGASNDIVLLSAMRRQYPRLRFELLEDKGGRGAFMLIGEPGGGLLAVMSLASRRGGQGAVHAVPAGPLAAAEAARFVGTRARWMVRK</sequence>
<dbReference type="RefSeq" id="WP_106757124.1">
    <property type="nucleotide sequence ID" value="NZ_PXWF02000121.1"/>
</dbReference>
<feature type="transmembrane region" description="Helical" evidence="1">
    <location>
        <begin position="224"/>
        <end position="242"/>
    </location>
</feature>
<dbReference type="AlphaFoldDB" id="A0A2U2HNE5"/>
<reference evidence="2 3" key="1">
    <citation type="submission" date="2018-04" db="EMBL/GenBank/DDBJ databases">
        <title>Massilia violaceinigra sp. nov., a novel purple-pigmented bacterium isolated from Tianshan glacier, Xinjiang, China.</title>
        <authorList>
            <person name="Wang H."/>
        </authorList>
    </citation>
    <scope>NUCLEOTIDE SEQUENCE [LARGE SCALE GENOMIC DNA]</scope>
    <source>
        <strain evidence="2 3">B448-2</strain>
    </source>
</reference>
<protein>
    <submittedName>
        <fullName evidence="2">Uncharacterized protein</fullName>
    </submittedName>
</protein>
<feature type="transmembrane region" description="Helical" evidence="1">
    <location>
        <begin position="36"/>
        <end position="53"/>
    </location>
</feature>
<dbReference type="InterPro" id="IPR008338">
    <property type="entry name" value="Capsule_biosynth_CapC"/>
</dbReference>
<dbReference type="GO" id="GO:0045227">
    <property type="term" value="P:capsule polysaccharide biosynthetic process"/>
    <property type="evidence" value="ECO:0007669"/>
    <property type="project" value="InterPro"/>
</dbReference>
<keyword evidence="1" id="KW-0472">Membrane</keyword>
<feature type="transmembrane region" description="Helical" evidence="1">
    <location>
        <begin position="59"/>
        <end position="77"/>
    </location>
</feature>
<gene>
    <name evidence="2" type="ORF">C7C56_009155</name>
</gene>
<feature type="transmembrane region" description="Helical" evidence="1">
    <location>
        <begin position="308"/>
        <end position="326"/>
    </location>
</feature>